<dbReference type="AlphaFoldDB" id="A0A6M5YLS2"/>
<accession>A0A6M5YLS2</accession>
<proteinExistence type="predicted"/>
<sequence length="387" mass="43254">MRFFYYYPTHDKPAGGNKELRLHASLLREVGVETFLLRDERFFTRPNAFDDDVFYRVPIDLAPVPFERAGDHLKPDDVVILPEVLLRDSLATCANWNCRVAVNNQNGFYGLRYGPPRALAQKRIEFVFAISPYVAALSHHFYGVPRNRIFHVSPWIVRPPFEIAEWSPESAVAVSYMPRKMPDLVRRVREAVQRTHPDVPWVEIDGVPEPEVARRLRANRVFFVAQDLEGCPLTALEAMTCNAIVAGFPGTANFPHPYATAANGFWVRDRDAAAAAVAVGKAIDLARAGGEPYQNMLRAEHATARRYDRASVLEGLREAATVVRNRAYATRRGPRAALGVRGWLQAARLLYDADRMGLAGRLAGKVIGTAKRLRKRPAPVEKSGAAS</sequence>
<dbReference type="Gene3D" id="3.40.50.2000">
    <property type="entry name" value="Glycogen Phosphorylase B"/>
    <property type="match status" value="1"/>
</dbReference>
<dbReference type="RefSeq" id="WP_171470329.1">
    <property type="nucleotide sequence ID" value="NZ_CP053452.2"/>
</dbReference>
<name>A0A6M5YLS2_9BACT</name>
<dbReference type="SUPFAM" id="SSF53756">
    <property type="entry name" value="UDP-Glycosyltransferase/glycogen phosphorylase"/>
    <property type="match status" value="1"/>
</dbReference>
<keyword evidence="2" id="KW-1185">Reference proteome</keyword>
<evidence type="ECO:0000313" key="1">
    <source>
        <dbReference type="EMBL" id="QJW94300.1"/>
    </source>
</evidence>
<reference evidence="2" key="1">
    <citation type="submission" date="2020-05" db="EMBL/GenBank/DDBJ databases">
        <title>Frigoriglobus tundricola gen. nov., sp. nov., a psychrotolerant cellulolytic planctomycete of the family Gemmataceae with two divergent copies of 16S rRNA gene.</title>
        <authorList>
            <person name="Kulichevskaya I.S."/>
            <person name="Ivanova A.A."/>
            <person name="Naumoff D.G."/>
            <person name="Beletsky A.V."/>
            <person name="Rijpstra W.I.C."/>
            <person name="Sinninghe Damste J.S."/>
            <person name="Mardanov A.V."/>
            <person name="Ravin N.V."/>
            <person name="Dedysh S.N."/>
        </authorList>
    </citation>
    <scope>NUCLEOTIDE SEQUENCE [LARGE SCALE GENOMIC DNA]</scope>
    <source>
        <strain evidence="2">PL17</strain>
    </source>
</reference>
<dbReference type="EMBL" id="CP053452">
    <property type="protein sequence ID" value="QJW94300.1"/>
    <property type="molecule type" value="Genomic_DNA"/>
</dbReference>
<gene>
    <name evidence="1" type="ORF">FTUN_1820</name>
</gene>
<dbReference type="KEGG" id="ftj:FTUN_1820"/>
<organism evidence="1 2">
    <name type="scientific">Frigoriglobus tundricola</name>
    <dbReference type="NCBI Taxonomy" id="2774151"/>
    <lineage>
        <taxon>Bacteria</taxon>
        <taxon>Pseudomonadati</taxon>
        <taxon>Planctomycetota</taxon>
        <taxon>Planctomycetia</taxon>
        <taxon>Gemmatales</taxon>
        <taxon>Gemmataceae</taxon>
        <taxon>Frigoriglobus</taxon>
    </lineage>
</organism>
<evidence type="ECO:0008006" key="3">
    <source>
        <dbReference type="Google" id="ProtNLM"/>
    </source>
</evidence>
<protein>
    <recommendedName>
        <fullName evidence="3">Glycosyl transferase family 1 domain-containing protein</fullName>
    </recommendedName>
</protein>
<evidence type="ECO:0000313" key="2">
    <source>
        <dbReference type="Proteomes" id="UP000503447"/>
    </source>
</evidence>
<dbReference type="Proteomes" id="UP000503447">
    <property type="component" value="Chromosome"/>
</dbReference>